<evidence type="ECO:0000313" key="4">
    <source>
        <dbReference type="Proteomes" id="UP000539313"/>
    </source>
</evidence>
<evidence type="ECO:0000313" key="3">
    <source>
        <dbReference type="EMBL" id="MBA9007744.1"/>
    </source>
</evidence>
<dbReference type="InterPro" id="IPR013630">
    <property type="entry name" value="Methyltransf_Zn-bd_dom_put"/>
</dbReference>
<feature type="domain" description="Methyltransferase putative zinc binding" evidence="1">
    <location>
        <begin position="9"/>
        <end position="70"/>
    </location>
</feature>
<dbReference type="InterPro" id="IPR013691">
    <property type="entry name" value="MeTrfase_14"/>
</dbReference>
<dbReference type="Pfam" id="PF13489">
    <property type="entry name" value="Methyltransf_23"/>
    <property type="match status" value="1"/>
</dbReference>
<dbReference type="EMBL" id="JACJII010000001">
    <property type="protein sequence ID" value="MBA9007744.1"/>
    <property type="molecule type" value="Genomic_DNA"/>
</dbReference>
<dbReference type="GO" id="GO:0032259">
    <property type="term" value="P:methylation"/>
    <property type="evidence" value="ECO:0007669"/>
    <property type="project" value="UniProtKB-KW"/>
</dbReference>
<dbReference type="Pfam" id="PF08421">
    <property type="entry name" value="Methyltransf_13"/>
    <property type="match status" value="1"/>
</dbReference>
<comment type="caution">
    <text evidence="3">The sequence shown here is derived from an EMBL/GenBank/DDBJ whole genome shotgun (WGS) entry which is preliminary data.</text>
</comment>
<name>A0A7W3N567_9ACTN</name>
<keyword evidence="3" id="KW-0808">Transferase</keyword>
<dbReference type="AlphaFoldDB" id="A0A7W3N567"/>
<dbReference type="Proteomes" id="UP000539313">
    <property type="component" value="Unassembled WGS sequence"/>
</dbReference>
<dbReference type="InterPro" id="IPR029063">
    <property type="entry name" value="SAM-dependent_MTases_sf"/>
</dbReference>
<keyword evidence="4" id="KW-1185">Reference proteome</keyword>
<organism evidence="3 4">
    <name type="scientific">Thermomonospora cellulosilytica</name>
    <dbReference type="NCBI Taxonomy" id="1411118"/>
    <lineage>
        <taxon>Bacteria</taxon>
        <taxon>Bacillati</taxon>
        <taxon>Actinomycetota</taxon>
        <taxon>Actinomycetes</taxon>
        <taxon>Streptosporangiales</taxon>
        <taxon>Thermomonosporaceae</taxon>
        <taxon>Thermomonospora</taxon>
    </lineage>
</organism>
<sequence>MDIAECTECRICGNRALLPVLDLGTQALTGIFPGSPDEVVPAAPLELVKCSPDGCGLVQLRHTADLSLMYGDRYGYRSGIRPFMINHLHGKVARLTGMVDLDSTDLVVDIGSNDSTLLQGYPADGPTLVGVDPTGEKWRRYYPDHIELIPDFFSREVFAERYGDRKAKIVTSIAMFYDLPDPTGFMADVRDILTDDGVWLIEMSYLGSMLEVLAYDAVCHEHLEYYALSQIEWMAERVGLTVSTAEITQVNGGSLCVTLVKDPTRHKVDTAGIDRIRRREAEMELDTMAPYEDFARRVREHRGELRAFLDDSRAAGKLTLGYGASTKGNVVLQYCGIGPDDLPCIGEVSPEKHGCFTPGSGIPIVSEEEAKARRPDQLLVLPWVHRAGFVEREQEFLAGGGKMFFPLPTVSAA</sequence>
<accession>A0A7W3N567</accession>
<dbReference type="Gene3D" id="3.40.50.150">
    <property type="entry name" value="Vaccinia Virus protein VP39"/>
    <property type="match status" value="1"/>
</dbReference>
<dbReference type="InterPro" id="IPR038576">
    <property type="entry name" value="Methyltransf_Zn-bd_dom_put_sf"/>
</dbReference>
<dbReference type="Gene3D" id="6.10.250.3100">
    <property type="match status" value="1"/>
</dbReference>
<dbReference type="RefSeq" id="WP_182708207.1">
    <property type="nucleotide sequence ID" value="NZ_JACJII010000001.1"/>
</dbReference>
<dbReference type="SUPFAM" id="SSF53335">
    <property type="entry name" value="S-adenosyl-L-methionine-dependent methyltransferases"/>
    <property type="match status" value="1"/>
</dbReference>
<protein>
    <submittedName>
        <fullName evidence="3">NDP-4-keto-2,6-dideoxyhexose 3-C-methyltransferase</fullName>
    </submittedName>
</protein>
<gene>
    <name evidence="3" type="ORF">HNR21_006626</name>
</gene>
<proteinExistence type="predicted"/>
<reference evidence="3 4" key="1">
    <citation type="submission" date="2020-08" db="EMBL/GenBank/DDBJ databases">
        <title>Sequencing the genomes of 1000 actinobacteria strains.</title>
        <authorList>
            <person name="Klenk H.-P."/>
        </authorList>
    </citation>
    <scope>NUCLEOTIDE SEQUENCE [LARGE SCALE GENOMIC DNA]</scope>
    <source>
        <strain evidence="3 4">DSM 45823</strain>
    </source>
</reference>
<feature type="domain" description="C-methyltransferase" evidence="2">
    <location>
        <begin position="250"/>
        <end position="408"/>
    </location>
</feature>
<evidence type="ECO:0000259" key="1">
    <source>
        <dbReference type="Pfam" id="PF08421"/>
    </source>
</evidence>
<keyword evidence="3" id="KW-0489">Methyltransferase</keyword>
<evidence type="ECO:0000259" key="2">
    <source>
        <dbReference type="Pfam" id="PF08484"/>
    </source>
</evidence>
<dbReference type="Gene3D" id="3.40.50.720">
    <property type="entry name" value="NAD(P)-binding Rossmann-like Domain"/>
    <property type="match status" value="1"/>
</dbReference>
<dbReference type="Gene3D" id="6.20.50.110">
    <property type="entry name" value="Methyltransferase, zinc-binding domain"/>
    <property type="match status" value="1"/>
</dbReference>
<dbReference type="Pfam" id="PF08484">
    <property type="entry name" value="Methyltransf_14"/>
    <property type="match status" value="1"/>
</dbReference>
<dbReference type="GO" id="GO:0008168">
    <property type="term" value="F:methyltransferase activity"/>
    <property type="evidence" value="ECO:0007669"/>
    <property type="project" value="UniProtKB-KW"/>
</dbReference>